<evidence type="ECO:0000256" key="1">
    <source>
        <dbReference type="SAM" id="MobiDB-lite"/>
    </source>
</evidence>
<dbReference type="EMBL" id="BAAFJT010000040">
    <property type="protein sequence ID" value="GAB0206138.1"/>
    <property type="molecule type" value="Genomic_DNA"/>
</dbReference>
<protein>
    <submittedName>
        <fullName evidence="2">Junction-mediating and -regulatory protein-like</fullName>
    </submittedName>
</protein>
<keyword evidence="3" id="KW-1185">Reference proteome</keyword>
<feature type="compositionally biased region" description="Basic residues" evidence="1">
    <location>
        <begin position="64"/>
        <end position="74"/>
    </location>
</feature>
<reference evidence="2 3" key="1">
    <citation type="submission" date="2024-06" db="EMBL/GenBank/DDBJ databases">
        <title>The draft genome of Grus japonensis, version 3.</title>
        <authorList>
            <person name="Nabeshima K."/>
            <person name="Suzuki S."/>
            <person name="Onuma M."/>
        </authorList>
    </citation>
    <scope>NUCLEOTIDE SEQUENCE [LARGE SCALE GENOMIC DNA]</scope>
    <source>
        <strain evidence="2 3">451A</strain>
    </source>
</reference>
<sequence>MPAGFKMDPLLAKAKPISDGGSTSGARVKKEKTQPSGSFCSQREEWEDVRGTTLQTPRSDGKHMGNKKVKSQFV</sequence>
<gene>
    <name evidence="2" type="ORF">GRJ2_003079400</name>
</gene>
<dbReference type="AlphaFoldDB" id="A0ABC9Y7U7"/>
<organism evidence="2 3">
    <name type="scientific">Grus japonensis</name>
    <name type="common">Japanese crane</name>
    <name type="synonym">Red-crowned crane</name>
    <dbReference type="NCBI Taxonomy" id="30415"/>
    <lineage>
        <taxon>Eukaryota</taxon>
        <taxon>Metazoa</taxon>
        <taxon>Chordata</taxon>
        <taxon>Craniata</taxon>
        <taxon>Vertebrata</taxon>
        <taxon>Euteleostomi</taxon>
        <taxon>Archelosauria</taxon>
        <taxon>Archosauria</taxon>
        <taxon>Dinosauria</taxon>
        <taxon>Saurischia</taxon>
        <taxon>Theropoda</taxon>
        <taxon>Coelurosauria</taxon>
        <taxon>Aves</taxon>
        <taxon>Neognathae</taxon>
        <taxon>Neoaves</taxon>
        <taxon>Gruiformes</taxon>
        <taxon>Gruidae</taxon>
        <taxon>Grus</taxon>
    </lineage>
</organism>
<evidence type="ECO:0000313" key="3">
    <source>
        <dbReference type="Proteomes" id="UP001623348"/>
    </source>
</evidence>
<feature type="region of interest" description="Disordered" evidence="1">
    <location>
        <begin position="1"/>
        <end position="74"/>
    </location>
</feature>
<evidence type="ECO:0000313" key="2">
    <source>
        <dbReference type="EMBL" id="GAB0206138.1"/>
    </source>
</evidence>
<comment type="caution">
    <text evidence="2">The sequence shown here is derived from an EMBL/GenBank/DDBJ whole genome shotgun (WGS) entry which is preliminary data.</text>
</comment>
<dbReference type="Proteomes" id="UP001623348">
    <property type="component" value="Unassembled WGS sequence"/>
</dbReference>
<accession>A0ABC9Y7U7</accession>
<name>A0ABC9Y7U7_GRUJA</name>
<proteinExistence type="predicted"/>